<evidence type="ECO:0000313" key="4">
    <source>
        <dbReference type="Proteomes" id="UP000703269"/>
    </source>
</evidence>
<evidence type="ECO:0000256" key="1">
    <source>
        <dbReference type="SAM" id="MobiDB-lite"/>
    </source>
</evidence>
<feature type="transmembrane region" description="Helical" evidence="2">
    <location>
        <begin position="52"/>
        <end position="70"/>
    </location>
</feature>
<accession>A0A9P3G4F5</accession>
<feature type="transmembrane region" description="Helical" evidence="2">
    <location>
        <begin position="20"/>
        <end position="40"/>
    </location>
</feature>
<feature type="transmembrane region" description="Helical" evidence="2">
    <location>
        <begin position="100"/>
        <end position="119"/>
    </location>
</feature>
<dbReference type="OrthoDB" id="2736259at2759"/>
<keyword evidence="4" id="KW-1185">Reference proteome</keyword>
<keyword evidence="2" id="KW-1133">Transmembrane helix</keyword>
<evidence type="ECO:0000313" key="3">
    <source>
        <dbReference type="EMBL" id="GJE87405.1"/>
    </source>
</evidence>
<dbReference type="EMBL" id="BPQB01000006">
    <property type="protein sequence ID" value="GJE87405.1"/>
    <property type="molecule type" value="Genomic_DNA"/>
</dbReference>
<sequence length="334" mass="36283">MSTVIPPHDISLSKATLVGAWSEGPLYGLSIALYIVLVRILRRDSTNVQKTVLLGVATLQIVIATMHYIASLANMMNGLLTHAQTAGGSDAYFAASKHPAFILELFCYYTNFVIGDALMAWRCYVAWQRNLVIGVTFMVMLIGSFISVYSTLGHIASLTNEQNLFEVKGWAVSMCAISVAIQIMATTLLVWKILRNSSRILPRSRRQHLSVVWMIVESGAILTATTVTLLTLYTLEMNAGTIITAVTSQINFLIPTSIFIRARMKGDIRPEACVVPLQGYHRSTIGLGSRSRGGPVSDRASLPSTNGGEMAVTVTTKVDTKIDSSSVATLPSHD</sequence>
<feature type="transmembrane region" description="Helical" evidence="2">
    <location>
        <begin position="131"/>
        <end position="150"/>
    </location>
</feature>
<organism evidence="3 4">
    <name type="scientific">Phanerochaete sordida</name>
    <dbReference type="NCBI Taxonomy" id="48140"/>
    <lineage>
        <taxon>Eukaryota</taxon>
        <taxon>Fungi</taxon>
        <taxon>Dikarya</taxon>
        <taxon>Basidiomycota</taxon>
        <taxon>Agaricomycotina</taxon>
        <taxon>Agaricomycetes</taxon>
        <taxon>Polyporales</taxon>
        <taxon>Phanerochaetaceae</taxon>
        <taxon>Phanerochaete</taxon>
    </lineage>
</organism>
<dbReference type="AlphaFoldDB" id="A0A9P3G4F5"/>
<feature type="region of interest" description="Disordered" evidence="1">
    <location>
        <begin position="288"/>
        <end position="307"/>
    </location>
</feature>
<reference evidence="3 4" key="1">
    <citation type="submission" date="2021-08" db="EMBL/GenBank/DDBJ databases">
        <title>Draft Genome Sequence of Phanerochaete sordida strain YK-624.</title>
        <authorList>
            <person name="Mori T."/>
            <person name="Dohra H."/>
            <person name="Suzuki T."/>
            <person name="Kawagishi H."/>
            <person name="Hirai H."/>
        </authorList>
    </citation>
    <scope>NUCLEOTIDE SEQUENCE [LARGE SCALE GENOMIC DNA]</scope>
    <source>
        <strain evidence="3 4">YK-624</strain>
    </source>
</reference>
<proteinExistence type="predicted"/>
<gene>
    <name evidence="3" type="ORF">PsYK624_034880</name>
</gene>
<evidence type="ECO:0000256" key="2">
    <source>
        <dbReference type="SAM" id="Phobius"/>
    </source>
</evidence>
<keyword evidence="2" id="KW-0812">Transmembrane</keyword>
<comment type="caution">
    <text evidence="3">The sequence shown here is derived from an EMBL/GenBank/DDBJ whole genome shotgun (WGS) entry which is preliminary data.</text>
</comment>
<name>A0A9P3G4F5_9APHY</name>
<keyword evidence="2" id="KW-0472">Membrane</keyword>
<feature type="transmembrane region" description="Helical" evidence="2">
    <location>
        <begin position="239"/>
        <end position="260"/>
    </location>
</feature>
<feature type="transmembrane region" description="Helical" evidence="2">
    <location>
        <begin position="211"/>
        <end position="233"/>
    </location>
</feature>
<feature type="transmembrane region" description="Helical" evidence="2">
    <location>
        <begin position="170"/>
        <end position="191"/>
    </location>
</feature>
<protein>
    <submittedName>
        <fullName evidence="3">Uncharacterized protein</fullName>
    </submittedName>
</protein>
<dbReference type="Proteomes" id="UP000703269">
    <property type="component" value="Unassembled WGS sequence"/>
</dbReference>